<dbReference type="InterPro" id="IPR038678">
    <property type="entry name" value="Spondin_N_sf"/>
</dbReference>
<accession>A0A8J6LC16</accession>
<protein>
    <recommendedName>
        <fullName evidence="2">Spondin domain-containing protein</fullName>
    </recommendedName>
</protein>
<evidence type="ECO:0000313" key="4">
    <source>
        <dbReference type="Proteomes" id="UP000719412"/>
    </source>
</evidence>
<feature type="compositionally biased region" description="Basic and acidic residues" evidence="1">
    <location>
        <begin position="318"/>
        <end position="333"/>
    </location>
</feature>
<name>A0A8J6LC16_TENMO</name>
<dbReference type="PANTHER" id="PTHR11311">
    <property type="entry name" value="SPONDIN"/>
    <property type="match status" value="1"/>
</dbReference>
<reference evidence="3" key="2">
    <citation type="submission" date="2021-08" db="EMBL/GenBank/DDBJ databases">
        <authorList>
            <person name="Eriksson T."/>
        </authorList>
    </citation>
    <scope>NUCLEOTIDE SEQUENCE</scope>
    <source>
        <strain evidence="3">Stoneville</strain>
        <tissue evidence="3">Whole head</tissue>
    </source>
</reference>
<evidence type="ECO:0000256" key="1">
    <source>
        <dbReference type="SAM" id="MobiDB-lite"/>
    </source>
</evidence>
<dbReference type="PROSITE" id="PS51020">
    <property type="entry name" value="SPONDIN"/>
    <property type="match status" value="1"/>
</dbReference>
<keyword evidence="4" id="KW-1185">Reference proteome</keyword>
<dbReference type="InterPro" id="IPR009465">
    <property type="entry name" value="Spondin_N"/>
</dbReference>
<dbReference type="GO" id="GO:0007155">
    <property type="term" value="P:cell adhesion"/>
    <property type="evidence" value="ECO:0007669"/>
    <property type="project" value="TreeGrafter"/>
</dbReference>
<dbReference type="GO" id="GO:0031012">
    <property type="term" value="C:extracellular matrix"/>
    <property type="evidence" value="ECO:0007669"/>
    <property type="project" value="TreeGrafter"/>
</dbReference>
<dbReference type="Proteomes" id="UP000719412">
    <property type="component" value="Unassembled WGS sequence"/>
</dbReference>
<gene>
    <name evidence="3" type="ORF">GEV33_008763</name>
</gene>
<dbReference type="AlphaFoldDB" id="A0A8J6LC16"/>
<dbReference type="Pfam" id="PF06468">
    <property type="entry name" value="Spond_N"/>
    <property type="match status" value="1"/>
</dbReference>
<feature type="compositionally biased region" description="Low complexity" evidence="1">
    <location>
        <begin position="305"/>
        <end position="317"/>
    </location>
</feature>
<dbReference type="PANTHER" id="PTHR11311:SF15">
    <property type="entry name" value="SPONDIN-2"/>
    <property type="match status" value="1"/>
</dbReference>
<dbReference type="InterPro" id="IPR051418">
    <property type="entry name" value="Spondin/Thrombospondin_T1"/>
</dbReference>
<dbReference type="NCBIfam" id="NF038123">
    <property type="entry name" value="NF038123_dom"/>
    <property type="match status" value="1"/>
</dbReference>
<comment type="caution">
    <text evidence="3">The sequence shown here is derived from an EMBL/GenBank/DDBJ whole genome shotgun (WGS) entry which is preliminary data.</text>
</comment>
<dbReference type="Gene3D" id="2.60.40.2130">
    <property type="entry name" value="F-spondin domain"/>
    <property type="match status" value="1"/>
</dbReference>
<feature type="domain" description="Spondin" evidence="2">
    <location>
        <begin position="17"/>
        <end position="201"/>
    </location>
</feature>
<sequence>MTAGSDAFGFLEECLLLQLKCDLLETPQIAKILCNVYKGSCIECSPQINDHIGFLQIGRSHNKSFTLFRLGQKSSSGVKAFAETGRSDVLEEQSQGEGGIYDEFNAPPITTGVGRTEAEFFVDGNHSRVSLMSRIIPSPDWFIGIDSFDLCVNGNWLDSITIEVDPIDAGTDNGFTFTAPNWPTEPQGEAYRITAHYPAHPAGSFFYPYLKRLPPIGTFQFIKQKITDTYMFQVKEYELSEVFHHAEDDQRYEVLKMEHLTQNSINVLNGNSDIETAIEEEREEQEIHQRPRPRPRPYKQQFVLSTSTTTSTTSKSSSDPDRSLNTINEKDDSVTSPSIPAVVPRGDKDAIINSIADSYLSHSKDHHHKKYRKPRKNVRKYQSFEGCSMLGFTAVASVVAKLLKKCVPTDAYRSWQWTCGFSVETVELQQIMRNRRDATTQRGVKACQTRRSIVSPLGGNEMVRIGTLLQQRVLQVLGFPKAPCERSCALNWAHLSSVQCSRLHFFTFDQKNFHMETLNVCDLTLRVHTLNSDATHELYPKILLGYMQQFCAPHTLLFPGCELVSCVTPSRSEVKGCSFERATYILFPDDTVKSFAAQAKIGKSFAAQRKSFAARHGKLKSRESSFLAERAKNNQLCVTCQF</sequence>
<reference evidence="3" key="1">
    <citation type="journal article" date="2020" name="J Insects Food Feed">
        <title>The yellow mealworm (Tenebrio molitor) genome: a resource for the emerging insects as food and feed industry.</title>
        <authorList>
            <person name="Eriksson T."/>
            <person name="Andere A."/>
            <person name="Kelstrup H."/>
            <person name="Emery V."/>
            <person name="Picard C."/>
        </authorList>
    </citation>
    <scope>NUCLEOTIDE SEQUENCE</scope>
    <source>
        <strain evidence="3">Stoneville</strain>
        <tissue evidence="3">Whole head</tissue>
    </source>
</reference>
<dbReference type="EMBL" id="JABDTM020024719">
    <property type="protein sequence ID" value="KAH0814028.1"/>
    <property type="molecule type" value="Genomic_DNA"/>
</dbReference>
<proteinExistence type="predicted"/>
<organism evidence="3 4">
    <name type="scientific">Tenebrio molitor</name>
    <name type="common">Yellow mealworm beetle</name>
    <dbReference type="NCBI Taxonomy" id="7067"/>
    <lineage>
        <taxon>Eukaryota</taxon>
        <taxon>Metazoa</taxon>
        <taxon>Ecdysozoa</taxon>
        <taxon>Arthropoda</taxon>
        <taxon>Hexapoda</taxon>
        <taxon>Insecta</taxon>
        <taxon>Pterygota</taxon>
        <taxon>Neoptera</taxon>
        <taxon>Endopterygota</taxon>
        <taxon>Coleoptera</taxon>
        <taxon>Polyphaga</taxon>
        <taxon>Cucujiformia</taxon>
        <taxon>Tenebrionidae</taxon>
        <taxon>Tenebrio</taxon>
    </lineage>
</organism>
<feature type="region of interest" description="Disordered" evidence="1">
    <location>
        <begin position="281"/>
        <end position="342"/>
    </location>
</feature>
<evidence type="ECO:0000259" key="2">
    <source>
        <dbReference type="PROSITE" id="PS51020"/>
    </source>
</evidence>
<evidence type="ECO:0000313" key="3">
    <source>
        <dbReference type="EMBL" id="KAH0814028.1"/>
    </source>
</evidence>